<keyword evidence="2" id="KW-0808">Transferase</keyword>
<feature type="transmembrane region" description="Helical" evidence="1">
    <location>
        <begin position="290"/>
        <end position="323"/>
    </location>
</feature>
<sequence length="400" mass="43611">MTTVVIMMVWLVALAVSLPLLVVTVQCVLAMLPGRSLPRGERDSIGVLIPAHNEAGAIQRTVQNIREQMLADDRLLVIADNCSDNTAPLAGEAGAEVIERNDPDRRGKGFALDAGIRALAGSPPGTVIIVDADCQVGSDALDRLARSVTATGRPVQARYLMRMPADSSPESAVSVFAFLVKNWVRARAMQRLNLPILLTGTGMAFPWTVIEKAPLASGEIVEDLALGLLLTRRGSAPSFCEEAHVWSELPVGAAAAIEQRTRWEHGYLACMIREIPRLLRDAVVRLKPHLALVAIDLMVPPLSLLAIVSLLGWAITGALFIWAGTSAPFWILTTIGFAAVLSILMAYFRFGKHIVSVESLRRTPGYVLGKLGIYRRLFGRRQTHWVRTQREAERHGEGEL</sequence>
<keyword evidence="3" id="KW-1185">Reference proteome</keyword>
<dbReference type="Pfam" id="PF13641">
    <property type="entry name" value="Glyco_tranf_2_3"/>
    <property type="match status" value="1"/>
</dbReference>
<dbReference type="EMBL" id="VWOX01000002">
    <property type="protein sequence ID" value="KAA5546139.1"/>
    <property type="molecule type" value="Genomic_DNA"/>
</dbReference>
<keyword evidence="1" id="KW-1133">Transmembrane helix</keyword>
<dbReference type="GO" id="GO:0016740">
    <property type="term" value="F:transferase activity"/>
    <property type="evidence" value="ECO:0007669"/>
    <property type="project" value="UniProtKB-KW"/>
</dbReference>
<dbReference type="Gene3D" id="3.90.550.10">
    <property type="entry name" value="Spore Coat Polysaccharide Biosynthesis Protein SpsA, Chain A"/>
    <property type="match status" value="1"/>
</dbReference>
<dbReference type="InterPro" id="IPR050256">
    <property type="entry name" value="Glycosyltransferase_2"/>
</dbReference>
<protein>
    <submittedName>
        <fullName evidence="2">Glycosyltransferase</fullName>
    </submittedName>
</protein>
<evidence type="ECO:0000313" key="3">
    <source>
        <dbReference type="Proteomes" id="UP000324479"/>
    </source>
</evidence>
<feature type="transmembrane region" description="Helical" evidence="1">
    <location>
        <begin position="6"/>
        <end position="32"/>
    </location>
</feature>
<dbReference type="Proteomes" id="UP000324479">
    <property type="component" value="Unassembled WGS sequence"/>
</dbReference>
<reference evidence="2 3" key="1">
    <citation type="submission" date="2019-08" db="EMBL/GenBank/DDBJ databases">
        <authorList>
            <person name="Dhanesh K."/>
            <person name="Kumar G."/>
            <person name="Sasikala C."/>
            <person name="Venkata Ramana C."/>
        </authorList>
    </citation>
    <scope>NUCLEOTIDE SEQUENCE [LARGE SCALE GENOMIC DNA]</scope>
    <source>
        <strain evidence="2 3">JC645</strain>
    </source>
</reference>
<dbReference type="InterPro" id="IPR029044">
    <property type="entry name" value="Nucleotide-diphossugar_trans"/>
</dbReference>
<dbReference type="RefSeq" id="WP_150075146.1">
    <property type="nucleotide sequence ID" value="NZ_VWOX01000002.1"/>
</dbReference>
<gene>
    <name evidence="2" type="ORF">FYK55_04380</name>
</gene>
<feature type="transmembrane region" description="Helical" evidence="1">
    <location>
        <begin position="329"/>
        <end position="348"/>
    </location>
</feature>
<dbReference type="SUPFAM" id="SSF53448">
    <property type="entry name" value="Nucleotide-diphospho-sugar transferases"/>
    <property type="match status" value="1"/>
</dbReference>
<accession>A0A5M6DIV8</accession>
<organism evidence="2 3">
    <name type="scientific">Roseiconus nitratireducens</name>
    <dbReference type="NCBI Taxonomy" id="2605748"/>
    <lineage>
        <taxon>Bacteria</taxon>
        <taxon>Pseudomonadati</taxon>
        <taxon>Planctomycetota</taxon>
        <taxon>Planctomycetia</taxon>
        <taxon>Pirellulales</taxon>
        <taxon>Pirellulaceae</taxon>
        <taxon>Roseiconus</taxon>
    </lineage>
</organism>
<dbReference type="AlphaFoldDB" id="A0A5M6DIV8"/>
<dbReference type="PANTHER" id="PTHR48090:SF6">
    <property type="entry name" value="SLR5056 PROTEIN"/>
    <property type="match status" value="1"/>
</dbReference>
<keyword evidence="1" id="KW-0472">Membrane</keyword>
<dbReference type="PANTHER" id="PTHR48090">
    <property type="entry name" value="UNDECAPRENYL-PHOSPHATE 4-DEOXY-4-FORMAMIDO-L-ARABINOSE TRANSFERASE-RELATED"/>
    <property type="match status" value="1"/>
</dbReference>
<evidence type="ECO:0000256" key="1">
    <source>
        <dbReference type="SAM" id="Phobius"/>
    </source>
</evidence>
<dbReference type="CDD" id="cd06438">
    <property type="entry name" value="EpsO_like"/>
    <property type="match status" value="1"/>
</dbReference>
<keyword evidence="1" id="KW-0812">Transmembrane</keyword>
<comment type="caution">
    <text evidence="2">The sequence shown here is derived from an EMBL/GenBank/DDBJ whole genome shotgun (WGS) entry which is preliminary data.</text>
</comment>
<proteinExistence type="predicted"/>
<evidence type="ECO:0000313" key="2">
    <source>
        <dbReference type="EMBL" id="KAA5546139.1"/>
    </source>
</evidence>
<name>A0A5M6DIV8_9BACT</name>